<proteinExistence type="predicted"/>
<dbReference type="Proteomes" id="UP000055024">
    <property type="component" value="Unassembled WGS sequence"/>
</dbReference>
<evidence type="ECO:0000313" key="1">
    <source>
        <dbReference type="EMBL" id="KRZ06834.1"/>
    </source>
</evidence>
<reference evidence="1 2" key="1">
    <citation type="submission" date="2015-01" db="EMBL/GenBank/DDBJ databases">
        <title>Evolution of Trichinella species and genotypes.</title>
        <authorList>
            <person name="Korhonen P.K."/>
            <person name="Edoardo P."/>
            <person name="Giuseppe L.R."/>
            <person name="Gasser R.B."/>
        </authorList>
    </citation>
    <scope>NUCLEOTIDE SEQUENCE [LARGE SCALE GENOMIC DNA]</scope>
    <source>
        <strain evidence="1">ISS1029</strain>
    </source>
</reference>
<dbReference type="AlphaFoldDB" id="A0A0V1H8Y8"/>
<gene>
    <name evidence="1" type="ORF">T11_10222</name>
</gene>
<organism evidence="1 2">
    <name type="scientific">Trichinella zimbabwensis</name>
    <dbReference type="NCBI Taxonomy" id="268475"/>
    <lineage>
        <taxon>Eukaryota</taxon>
        <taxon>Metazoa</taxon>
        <taxon>Ecdysozoa</taxon>
        <taxon>Nematoda</taxon>
        <taxon>Enoplea</taxon>
        <taxon>Dorylaimia</taxon>
        <taxon>Trichinellida</taxon>
        <taxon>Trichinellidae</taxon>
        <taxon>Trichinella</taxon>
    </lineage>
</organism>
<protein>
    <submittedName>
        <fullName evidence="1">Uncharacterized protein</fullName>
    </submittedName>
</protein>
<evidence type="ECO:0000313" key="2">
    <source>
        <dbReference type="Proteomes" id="UP000055024"/>
    </source>
</evidence>
<sequence>MEYTKERTFEELQFSLDITCQHLNQFSLKSRNRSVCEDMVEPHDVVLQIITGHCLKSAKKQNN</sequence>
<keyword evidence="2" id="KW-1185">Reference proteome</keyword>
<dbReference type="EMBL" id="JYDP01000112">
    <property type="protein sequence ID" value="KRZ06834.1"/>
    <property type="molecule type" value="Genomic_DNA"/>
</dbReference>
<name>A0A0V1H8Y8_9BILA</name>
<comment type="caution">
    <text evidence="1">The sequence shown here is derived from an EMBL/GenBank/DDBJ whole genome shotgun (WGS) entry which is preliminary data.</text>
</comment>
<accession>A0A0V1H8Y8</accession>